<dbReference type="SUPFAM" id="SSF81901">
    <property type="entry name" value="HCP-like"/>
    <property type="match status" value="1"/>
</dbReference>
<keyword evidence="2" id="KW-1185">Reference proteome</keyword>
<dbReference type="PANTHER" id="PTHR45011:SF1">
    <property type="entry name" value="DAP3-BINDING CELL DEATH ENHANCER 1"/>
    <property type="match status" value="1"/>
</dbReference>
<dbReference type="InterPro" id="IPR052748">
    <property type="entry name" value="ISR_Activator"/>
</dbReference>
<dbReference type="Proteomes" id="UP000594034">
    <property type="component" value="Chromosome"/>
</dbReference>
<dbReference type="InterPro" id="IPR006597">
    <property type="entry name" value="Sel1-like"/>
</dbReference>
<dbReference type="PANTHER" id="PTHR45011">
    <property type="entry name" value="DAP3-BINDING CELL DEATH ENHANCER 1"/>
    <property type="match status" value="1"/>
</dbReference>
<dbReference type="KEGG" id="asim:FE240_06730"/>
<evidence type="ECO:0000313" key="2">
    <source>
        <dbReference type="Proteomes" id="UP000594034"/>
    </source>
</evidence>
<dbReference type="Gene3D" id="1.25.40.10">
    <property type="entry name" value="Tetratricopeptide repeat domain"/>
    <property type="match status" value="1"/>
</dbReference>
<evidence type="ECO:0000313" key="1">
    <source>
        <dbReference type="EMBL" id="QFI54415.1"/>
    </source>
</evidence>
<gene>
    <name evidence="1" type="ORF">FE240_06730</name>
</gene>
<name>A0A5J6WYL1_9GAMM</name>
<dbReference type="SMART" id="SM00671">
    <property type="entry name" value="SEL1"/>
    <property type="match status" value="3"/>
</dbReference>
<sequence>MMNITIRRLAFMALIMAVLWRTEGDEQTAHQADRAWRSGDYQTAVTIWRTLADEGDLRSQVHLAQAYEWGLGVAQDQALSWQLYLYAAERGESASQYRLAEAYLRGGHVKRDLNAAYHWFELAAQGGNVMAQLKFGALCLLGIKGQPEWEKGRRYLLRAASAGNETALLVLKELVKRERGEGAFTFDELERLVAES</sequence>
<accession>A0A5J6WYL1</accession>
<dbReference type="Pfam" id="PF08238">
    <property type="entry name" value="Sel1"/>
    <property type="match status" value="3"/>
</dbReference>
<dbReference type="AlphaFoldDB" id="A0A5J6WYL1"/>
<organism evidence="1 2">
    <name type="scientific">Aeromonas simiae</name>
    <dbReference type="NCBI Taxonomy" id="218936"/>
    <lineage>
        <taxon>Bacteria</taxon>
        <taxon>Pseudomonadati</taxon>
        <taxon>Pseudomonadota</taxon>
        <taxon>Gammaproteobacteria</taxon>
        <taxon>Aeromonadales</taxon>
        <taxon>Aeromonadaceae</taxon>
        <taxon>Aeromonas</taxon>
    </lineage>
</organism>
<dbReference type="EMBL" id="CP040449">
    <property type="protein sequence ID" value="QFI54415.1"/>
    <property type="molecule type" value="Genomic_DNA"/>
</dbReference>
<dbReference type="InterPro" id="IPR011990">
    <property type="entry name" value="TPR-like_helical_dom_sf"/>
</dbReference>
<protein>
    <submittedName>
        <fullName evidence="1">Sel1 repeat family protein</fullName>
    </submittedName>
</protein>
<reference evidence="1 2" key="1">
    <citation type="submission" date="2019-05" db="EMBL/GenBank/DDBJ databases">
        <title>OXA-830, a novel chromosomally encoded expanded-spectrum class D beta-lactamase in Aeromonas simiae.</title>
        <authorList>
            <person name="Zhou W."/>
            <person name="Chen Q."/>
        </authorList>
    </citation>
    <scope>NUCLEOTIDE SEQUENCE [LARGE SCALE GENOMIC DNA]</scope>
    <source>
        <strain evidence="1 2">A6</strain>
    </source>
</reference>
<proteinExistence type="predicted"/>